<organism evidence="8 9">
    <name type="scientific">Kribbella aluminosa</name>
    <dbReference type="NCBI Taxonomy" id="416017"/>
    <lineage>
        <taxon>Bacteria</taxon>
        <taxon>Bacillati</taxon>
        <taxon>Actinomycetota</taxon>
        <taxon>Actinomycetes</taxon>
        <taxon>Propionibacteriales</taxon>
        <taxon>Kribbellaceae</taxon>
        <taxon>Kribbella</taxon>
    </lineage>
</organism>
<sequence length="921" mass="100211">MTTSCGAPGQLAVSALFTEYAVNPLGVDVSRPRLAWILQSGRRGQSQSAYQLVVASSEALLARSQADVWDSGRIASAQSAGVPYDGPELIPGTRYHWRVRCWDRDGRASPWSRTGWWETGLFHEKDWAGARWIGVPENQLASSTATSGSPQLRKEFSVSKQVARARAYLSGLGYHVLTIDGVRVGDSVLDPGVTCYDRTALYTTHDVTAAVRGQGPHVLGVTLGRGFYGLTPDDTKYWATAPWLGSPRLLLKLQVDYTDGAQDTVVSNTGWLVSSGPTTRDSVYLGETYDARLVQPGWDRPGFDASSWHLAAEMTAPTPNLRSQQVETIQVVDTLRAAQITNPLPGSHVFQFPVVTAGWAQLRVTGPAGTEITLRYGETLQADGTVDNRGDAGLTNGPVQTDRYLLRGDGPETWEPSFSYKGFQYVQVDGYPGVPTVDDLTARVVHSAVPSTGHFSSSEPLLNTIHEISRRTILNNLHSVLTDTPMFEKRGWLGDVNVLLPATIDNFGMHRFYRNWLGSVRDNQAPDGAGVDLSPNPGPAGYTDPIWAGALVDIPWQLFQDYGDRDVLAVSYDSMARYVDHLTTHSDGLIQQGFYGDWVSPATSGSFPWPPEGAQLTATAYFYRYAEALAAAAHELGNDGDAQRYGELAGRIEAAFNAKFLDRTAGVYRTDREVGYRQTSNAVPLSLGLVPAELVDQVTQHLVADIRARGNHLNTGHAGTKALLSVLTDQGHVDLAFAIATQRTYPSWGFWIDNGATTLWEAWETNTRSRDHAFLGSIEGWFYRDLAGIKPAAPGYARTAIRPHIPAGLDHVSASVRTVHGIVGSRWDQRNGELRLTVTIPANTTAQVFVPAASPDEVTEDHQAAARPAATAEGVRFIRMDGDRAVFGIGSGTYHFRTENRPYTQPSAQHAALGGPTNKAI</sequence>
<evidence type="ECO:0000256" key="1">
    <source>
        <dbReference type="ARBA" id="ARBA00001445"/>
    </source>
</evidence>
<dbReference type="Gene3D" id="2.60.120.260">
    <property type="entry name" value="Galactose-binding domain-like"/>
    <property type="match status" value="2"/>
</dbReference>
<dbReference type="Pfam" id="PF17390">
    <property type="entry name" value="Bac_rhamnosid_C"/>
    <property type="match status" value="1"/>
</dbReference>
<dbReference type="PANTHER" id="PTHR33307">
    <property type="entry name" value="ALPHA-RHAMNOSIDASE (EUROFUNG)"/>
    <property type="match status" value="1"/>
</dbReference>
<evidence type="ECO:0000256" key="3">
    <source>
        <dbReference type="ARBA" id="ARBA00022801"/>
    </source>
</evidence>
<comment type="catalytic activity">
    <reaction evidence="1">
        <text>Hydrolysis of terminal non-reducing alpha-L-rhamnose residues in alpha-L-rhamnosides.</text>
        <dbReference type="EC" id="3.2.1.40"/>
    </reaction>
</comment>
<dbReference type="RefSeq" id="WP_209698527.1">
    <property type="nucleotide sequence ID" value="NZ_BAAAVU010000005.1"/>
</dbReference>
<dbReference type="Gene3D" id="1.50.10.10">
    <property type="match status" value="1"/>
</dbReference>
<evidence type="ECO:0000313" key="8">
    <source>
        <dbReference type="EMBL" id="MBP2355924.1"/>
    </source>
</evidence>
<dbReference type="InterPro" id="IPR013737">
    <property type="entry name" value="Bac_rhamnosid_N"/>
</dbReference>
<dbReference type="InterPro" id="IPR035398">
    <property type="entry name" value="Bac_rhamnosid_C"/>
</dbReference>
<dbReference type="EMBL" id="JAGINT010000002">
    <property type="protein sequence ID" value="MBP2355924.1"/>
    <property type="molecule type" value="Genomic_DNA"/>
</dbReference>
<feature type="domain" description="Alpha-L-rhamnosidase C-terminal" evidence="7">
    <location>
        <begin position="788"/>
        <end position="864"/>
    </location>
</feature>
<reference evidence="8 9" key="1">
    <citation type="submission" date="2021-03" db="EMBL/GenBank/DDBJ databases">
        <title>Sequencing the genomes of 1000 actinobacteria strains.</title>
        <authorList>
            <person name="Klenk H.-P."/>
        </authorList>
    </citation>
    <scope>NUCLEOTIDE SEQUENCE [LARGE SCALE GENOMIC DNA]</scope>
    <source>
        <strain evidence="8 9">DSM 18824</strain>
    </source>
</reference>
<keyword evidence="3 8" id="KW-0378">Hydrolase</keyword>
<keyword evidence="9" id="KW-1185">Reference proteome</keyword>
<dbReference type="Proteomes" id="UP000755585">
    <property type="component" value="Unassembled WGS sequence"/>
</dbReference>
<dbReference type="InterPro" id="IPR008902">
    <property type="entry name" value="Rhamnosid_concanavalin"/>
</dbReference>
<feature type="domain" description="Bacterial alpha-L-rhamnosidase N-terminal" evidence="5">
    <location>
        <begin position="160"/>
        <end position="332"/>
    </location>
</feature>
<evidence type="ECO:0000256" key="2">
    <source>
        <dbReference type="ARBA" id="ARBA00012652"/>
    </source>
</evidence>
<dbReference type="PANTHER" id="PTHR33307:SF6">
    <property type="entry name" value="ALPHA-RHAMNOSIDASE (EUROFUNG)-RELATED"/>
    <property type="match status" value="1"/>
</dbReference>
<dbReference type="GO" id="GO:0030596">
    <property type="term" value="F:alpha-L-rhamnosidase activity"/>
    <property type="evidence" value="ECO:0007669"/>
    <property type="project" value="UniProtKB-EC"/>
</dbReference>
<dbReference type="Pfam" id="PF05592">
    <property type="entry name" value="Bac_rhamnosid"/>
    <property type="match status" value="1"/>
</dbReference>
<dbReference type="Pfam" id="PF25788">
    <property type="entry name" value="Ig_Rha78A_N"/>
    <property type="match status" value="1"/>
</dbReference>
<dbReference type="InterPro" id="IPR008928">
    <property type="entry name" value="6-hairpin_glycosidase_sf"/>
</dbReference>
<dbReference type="InterPro" id="IPR013783">
    <property type="entry name" value="Ig-like_fold"/>
</dbReference>
<dbReference type="InterPro" id="IPR012341">
    <property type="entry name" value="6hp_glycosidase-like_sf"/>
</dbReference>
<name>A0ABS4UW98_9ACTN</name>
<comment type="caution">
    <text evidence="8">The sequence shown here is derived from an EMBL/GenBank/DDBJ whole genome shotgun (WGS) entry which is preliminary data.</text>
</comment>
<evidence type="ECO:0000259" key="6">
    <source>
        <dbReference type="Pfam" id="PF17389"/>
    </source>
</evidence>
<dbReference type="Gene3D" id="2.60.40.10">
    <property type="entry name" value="Immunoglobulins"/>
    <property type="match status" value="1"/>
</dbReference>
<dbReference type="Pfam" id="PF08531">
    <property type="entry name" value="Bac_rhamnosid_N"/>
    <property type="match status" value="1"/>
</dbReference>
<gene>
    <name evidence="8" type="ORF">JOF29_007034</name>
</gene>
<dbReference type="SUPFAM" id="SSF48208">
    <property type="entry name" value="Six-hairpin glycosidases"/>
    <property type="match status" value="1"/>
</dbReference>
<dbReference type="EC" id="3.2.1.40" evidence="2"/>
<protein>
    <recommendedName>
        <fullName evidence="2">alpha-L-rhamnosidase</fullName>
        <ecNumber evidence="2">3.2.1.40</ecNumber>
    </recommendedName>
</protein>
<evidence type="ECO:0000313" key="9">
    <source>
        <dbReference type="Proteomes" id="UP000755585"/>
    </source>
</evidence>
<dbReference type="InterPro" id="IPR035396">
    <property type="entry name" value="Bac_rhamnosid6H"/>
</dbReference>
<dbReference type="InterPro" id="IPR016007">
    <property type="entry name" value="Alpha_rhamnosid"/>
</dbReference>
<keyword evidence="8" id="KW-0326">Glycosidase</keyword>
<dbReference type="Pfam" id="PF17389">
    <property type="entry name" value="Bac_rhamnosid6H"/>
    <property type="match status" value="1"/>
</dbReference>
<accession>A0ABS4UW98</accession>
<feature type="domain" description="Alpha-L-rhamnosidase six-hairpin glycosidase" evidence="6">
    <location>
        <begin position="451"/>
        <end position="785"/>
    </location>
</feature>
<evidence type="ECO:0000259" key="5">
    <source>
        <dbReference type="Pfam" id="PF08531"/>
    </source>
</evidence>
<evidence type="ECO:0000259" key="7">
    <source>
        <dbReference type="Pfam" id="PF17390"/>
    </source>
</evidence>
<evidence type="ECO:0000259" key="4">
    <source>
        <dbReference type="Pfam" id="PF05592"/>
    </source>
</evidence>
<feature type="domain" description="Alpha-L-rhamnosidase concanavalin-like" evidence="4">
    <location>
        <begin position="345"/>
        <end position="446"/>
    </location>
</feature>
<dbReference type="PIRSF" id="PIRSF010631">
    <property type="entry name" value="A-rhamnsds"/>
    <property type="match status" value="1"/>
</dbReference>
<dbReference type="Gene3D" id="2.60.420.10">
    <property type="entry name" value="Maltose phosphorylase, domain 3"/>
    <property type="match status" value="1"/>
</dbReference>
<proteinExistence type="predicted"/>